<dbReference type="SUPFAM" id="SSF52540">
    <property type="entry name" value="P-loop containing nucleoside triphosphate hydrolases"/>
    <property type="match status" value="1"/>
</dbReference>
<protein>
    <recommendedName>
        <fullName evidence="6">AAA domain-containing protein</fullName>
    </recommendedName>
</protein>
<evidence type="ECO:0008006" key="6">
    <source>
        <dbReference type="Google" id="ProtNLM"/>
    </source>
</evidence>
<comment type="caution">
    <text evidence="4">The sequence shown here is derived from an EMBL/GenBank/DDBJ whole genome shotgun (WGS) entry which is preliminary data.</text>
</comment>
<evidence type="ECO:0000313" key="5">
    <source>
        <dbReference type="Proteomes" id="UP000780801"/>
    </source>
</evidence>
<feature type="compositionally biased region" description="Polar residues" evidence="1">
    <location>
        <begin position="135"/>
        <end position="144"/>
    </location>
</feature>
<dbReference type="Proteomes" id="UP000780801">
    <property type="component" value="Unassembled WGS sequence"/>
</dbReference>
<feature type="domain" description="DNA2/NAM7 helicase helicase" evidence="2">
    <location>
        <begin position="592"/>
        <end position="712"/>
    </location>
</feature>
<dbReference type="Pfam" id="PF13087">
    <property type="entry name" value="AAA_12"/>
    <property type="match status" value="1"/>
</dbReference>
<dbReference type="InterPro" id="IPR047187">
    <property type="entry name" value="SF1_C_Upf1"/>
</dbReference>
<dbReference type="EMBL" id="JAABOA010000061">
    <property type="protein sequence ID" value="KAF9586191.1"/>
    <property type="molecule type" value="Genomic_DNA"/>
</dbReference>
<name>A0A9P6G4L7_9FUNG</name>
<organism evidence="4 5">
    <name type="scientific">Lunasporangiospora selenospora</name>
    <dbReference type="NCBI Taxonomy" id="979761"/>
    <lineage>
        <taxon>Eukaryota</taxon>
        <taxon>Fungi</taxon>
        <taxon>Fungi incertae sedis</taxon>
        <taxon>Mucoromycota</taxon>
        <taxon>Mortierellomycotina</taxon>
        <taxon>Mortierellomycetes</taxon>
        <taxon>Mortierellales</taxon>
        <taxon>Mortierellaceae</taxon>
        <taxon>Lunasporangiospora</taxon>
    </lineage>
</organism>
<dbReference type="InterPro" id="IPR041677">
    <property type="entry name" value="DNA2/NAM7_AAA_11"/>
</dbReference>
<evidence type="ECO:0000259" key="3">
    <source>
        <dbReference type="Pfam" id="PF13087"/>
    </source>
</evidence>
<dbReference type="InterPro" id="IPR027417">
    <property type="entry name" value="P-loop_NTPase"/>
</dbReference>
<evidence type="ECO:0000313" key="4">
    <source>
        <dbReference type="EMBL" id="KAF9586191.1"/>
    </source>
</evidence>
<feature type="domain" description="DNA2/NAM7 helicase-like C-terminal" evidence="3">
    <location>
        <begin position="727"/>
        <end position="905"/>
    </location>
</feature>
<dbReference type="InterPro" id="IPR041679">
    <property type="entry name" value="DNA2/NAM7-like_C"/>
</dbReference>
<keyword evidence="5" id="KW-1185">Reference proteome</keyword>
<evidence type="ECO:0000259" key="2">
    <source>
        <dbReference type="Pfam" id="PF13086"/>
    </source>
</evidence>
<gene>
    <name evidence="4" type="ORF">BGW38_008729</name>
</gene>
<dbReference type="PANTHER" id="PTHR10887:SF495">
    <property type="entry name" value="HELICASE SENATAXIN ISOFORM X1-RELATED"/>
    <property type="match status" value="1"/>
</dbReference>
<dbReference type="PANTHER" id="PTHR10887">
    <property type="entry name" value="DNA2/NAM7 HELICASE FAMILY"/>
    <property type="match status" value="1"/>
</dbReference>
<evidence type="ECO:0000256" key="1">
    <source>
        <dbReference type="SAM" id="MobiDB-lite"/>
    </source>
</evidence>
<dbReference type="OrthoDB" id="6513042at2759"/>
<dbReference type="CDD" id="cd18808">
    <property type="entry name" value="SF1_C_Upf1"/>
    <property type="match status" value="1"/>
</dbReference>
<dbReference type="InterPro" id="IPR045055">
    <property type="entry name" value="DNA2/NAM7-like"/>
</dbReference>
<accession>A0A9P6G4L7</accession>
<dbReference type="Pfam" id="PF13086">
    <property type="entry name" value="AAA_11"/>
    <property type="match status" value="1"/>
</dbReference>
<feature type="region of interest" description="Disordered" evidence="1">
    <location>
        <begin position="107"/>
        <end position="144"/>
    </location>
</feature>
<reference evidence="4" key="1">
    <citation type="journal article" date="2020" name="Fungal Divers.">
        <title>Resolving the Mortierellaceae phylogeny through synthesis of multi-gene phylogenetics and phylogenomics.</title>
        <authorList>
            <person name="Vandepol N."/>
            <person name="Liber J."/>
            <person name="Desiro A."/>
            <person name="Na H."/>
            <person name="Kennedy M."/>
            <person name="Barry K."/>
            <person name="Grigoriev I.V."/>
            <person name="Miller A.N."/>
            <person name="O'Donnell K."/>
            <person name="Stajich J.E."/>
            <person name="Bonito G."/>
        </authorList>
    </citation>
    <scope>NUCLEOTIDE SEQUENCE</scope>
    <source>
        <strain evidence="4">KOD1015</strain>
    </source>
</reference>
<dbReference type="Gene3D" id="3.40.50.300">
    <property type="entry name" value="P-loop containing nucleotide triphosphate hydrolases"/>
    <property type="match status" value="2"/>
</dbReference>
<proteinExistence type="predicted"/>
<dbReference type="GO" id="GO:0004386">
    <property type="term" value="F:helicase activity"/>
    <property type="evidence" value="ECO:0007669"/>
    <property type="project" value="InterPro"/>
</dbReference>
<dbReference type="AlphaFoldDB" id="A0A9P6G4L7"/>
<sequence length="906" mass="99675">MACHLRFFHNNSKIVLYDLKFASLDSSFHKGPAIAVDDDMEMEKHLVTVEGLTTEYAINSMDPKGPGIAISNKIPSTTTKKTSIGGSECGISRSVLRNTTTPEIFRKKWKAPFSREDSANPPNESVPDDHPEKTVSLQSQSTVSRAIGKTRPNNAEGIVATGSGASFNIPPIQPTPKRRKIGLTRMTGSSNNTTLSPASITQRIFGSQLEFPNAARCTNFTGKNSSQLLKRTLKLGARFTSAHQYKDGMTSLIYEHLQLLIVEIAITMWGIKNGSSRTGDQTDSVYRSRGVNMYSSSTLRRKNDTYSGFPVFSERGTGSTGVSTVSLSSGLQSVILSVSNKEHHSRYSKDDLWVVSYSSRFEPGSYFFARSVFYGPSGSEVEVTCISAKDSTIARDMFSRSTNSVSCIRLLNAMSEFMMLDNLVDSLTRLPLLPVILNYVPPEIVKASKTSVFRVPSRVPEKSGFVVLTEEDGIDVEAEVQDTISQYKLNADQAEVLRKFALTVIRAPGWSDNSDSPPALLVRGVFGAGKSFLIAVLIVFIDSILSKARPLPPEERSCRFLVSSMTNVAVDRILTALLDLNFTNFVRVGSLKKVAKQILPFTAQSNTSKSNEDVKELQSILNDDSLSVSERRYVKDAIKRFQKQDNRGIVGDARVVGVTCIASSFEVLDGASFPIVIIDEASQLLEAMSILPICRVSGEKLILVGDPQQLSPPLSTSESSSGSGYGLSRTLFDRMTEMGIKPIMLRTQYRCHHRIADISSSLFYSNCLRTGVSEEERAPLIENLPTLTFIETGGQEVQDPRTKSFTNIGEVKLVVSMIQHFLHLNIPESDIGVISLYKSQAEKIESEMTEYAKKTGRPGGVQISTVDAFQGSEKEVIILSTVRTNSIGFIDNKQRVNVALTRSRRY</sequence>